<evidence type="ECO:0000313" key="1">
    <source>
        <dbReference type="EMBL" id="GKV21692.1"/>
    </source>
</evidence>
<name>A0AAV5KA53_9ROSI</name>
<comment type="caution">
    <text evidence="1">The sequence shown here is derived from an EMBL/GenBank/DDBJ whole genome shotgun (WGS) entry which is preliminary data.</text>
</comment>
<keyword evidence="2" id="KW-1185">Reference proteome</keyword>
<proteinExistence type="predicted"/>
<dbReference type="Proteomes" id="UP001054252">
    <property type="component" value="Unassembled WGS sequence"/>
</dbReference>
<sequence>MRVVRSGGAGSLRRGVLVQTSDQMRVCLLWLSYTHDEVPREKRVVRSVKLPWLINENCPKVLPKANFLDCVFLN</sequence>
<gene>
    <name evidence="1" type="ORF">SLEP1_g31646</name>
</gene>
<dbReference type="EMBL" id="BPVZ01000058">
    <property type="protein sequence ID" value="GKV21692.1"/>
    <property type="molecule type" value="Genomic_DNA"/>
</dbReference>
<reference evidence="1 2" key="1">
    <citation type="journal article" date="2021" name="Commun. Biol.">
        <title>The genome of Shorea leprosula (Dipterocarpaceae) highlights the ecological relevance of drought in aseasonal tropical rainforests.</title>
        <authorList>
            <person name="Ng K.K.S."/>
            <person name="Kobayashi M.J."/>
            <person name="Fawcett J.A."/>
            <person name="Hatakeyama M."/>
            <person name="Paape T."/>
            <person name="Ng C.H."/>
            <person name="Ang C.C."/>
            <person name="Tnah L.H."/>
            <person name="Lee C.T."/>
            <person name="Nishiyama T."/>
            <person name="Sese J."/>
            <person name="O'Brien M.J."/>
            <person name="Copetti D."/>
            <person name="Mohd Noor M.I."/>
            <person name="Ong R.C."/>
            <person name="Putra M."/>
            <person name="Sireger I.Z."/>
            <person name="Indrioko S."/>
            <person name="Kosugi Y."/>
            <person name="Izuno A."/>
            <person name="Isagi Y."/>
            <person name="Lee S.L."/>
            <person name="Shimizu K.K."/>
        </authorList>
    </citation>
    <scope>NUCLEOTIDE SEQUENCE [LARGE SCALE GENOMIC DNA]</scope>
    <source>
        <strain evidence="1">214</strain>
    </source>
</reference>
<dbReference type="AlphaFoldDB" id="A0AAV5KA53"/>
<protein>
    <submittedName>
        <fullName evidence="1">Uncharacterized protein</fullName>
    </submittedName>
</protein>
<organism evidence="1 2">
    <name type="scientific">Rubroshorea leprosula</name>
    <dbReference type="NCBI Taxonomy" id="152421"/>
    <lineage>
        <taxon>Eukaryota</taxon>
        <taxon>Viridiplantae</taxon>
        <taxon>Streptophyta</taxon>
        <taxon>Embryophyta</taxon>
        <taxon>Tracheophyta</taxon>
        <taxon>Spermatophyta</taxon>
        <taxon>Magnoliopsida</taxon>
        <taxon>eudicotyledons</taxon>
        <taxon>Gunneridae</taxon>
        <taxon>Pentapetalae</taxon>
        <taxon>rosids</taxon>
        <taxon>malvids</taxon>
        <taxon>Malvales</taxon>
        <taxon>Dipterocarpaceae</taxon>
        <taxon>Rubroshorea</taxon>
    </lineage>
</organism>
<accession>A0AAV5KA53</accession>
<evidence type="ECO:0000313" key="2">
    <source>
        <dbReference type="Proteomes" id="UP001054252"/>
    </source>
</evidence>